<evidence type="ECO:0000256" key="1">
    <source>
        <dbReference type="ARBA" id="ARBA00006485"/>
    </source>
</evidence>
<dbReference type="OrthoDB" id="204883at2759"/>
<dbReference type="GO" id="GO:0032968">
    <property type="term" value="P:positive regulation of transcription elongation by RNA polymerase II"/>
    <property type="evidence" value="ECO:0007669"/>
    <property type="project" value="TreeGrafter"/>
</dbReference>
<feature type="region of interest" description="Disordered" evidence="10">
    <location>
        <begin position="217"/>
        <end position="257"/>
    </location>
</feature>
<feature type="compositionally biased region" description="Basic and acidic residues" evidence="10">
    <location>
        <begin position="222"/>
        <end position="243"/>
    </location>
</feature>
<evidence type="ECO:0000313" key="13">
    <source>
        <dbReference type="Proteomes" id="UP000016088"/>
    </source>
</evidence>
<dbReference type="GO" id="GO:0004693">
    <property type="term" value="F:cyclin-dependent protein serine/threonine kinase activity"/>
    <property type="evidence" value="ECO:0007669"/>
    <property type="project" value="EnsemblFungi"/>
</dbReference>
<evidence type="ECO:0000313" key="12">
    <source>
        <dbReference type="EMBL" id="EPX73843.1"/>
    </source>
</evidence>
<dbReference type="GO" id="GO:0000785">
    <property type="term" value="C:chromatin"/>
    <property type="evidence" value="ECO:0007669"/>
    <property type="project" value="EnsemblFungi"/>
</dbReference>
<dbReference type="PANTHER" id="PTHR24056:SF546">
    <property type="entry name" value="CYCLIN-DEPENDENT KINASE 12"/>
    <property type="match status" value="1"/>
</dbReference>
<dbReference type="RefSeq" id="XP_013017005.1">
    <property type="nucleotide sequence ID" value="XM_013161551.1"/>
</dbReference>
<evidence type="ECO:0000256" key="4">
    <source>
        <dbReference type="ARBA" id="ARBA00022679"/>
    </source>
</evidence>
<feature type="region of interest" description="Disordered" evidence="10">
    <location>
        <begin position="1"/>
        <end position="191"/>
    </location>
</feature>
<evidence type="ECO:0000256" key="6">
    <source>
        <dbReference type="ARBA" id="ARBA00022777"/>
    </source>
</evidence>
<name>S9Q2A9_SCHOY</name>
<reference evidence="12 13" key="1">
    <citation type="journal article" date="2011" name="Science">
        <title>Comparative functional genomics of the fission yeasts.</title>
        <authorList>
            <person name="Rhind N."/>
            <person name="Chen Z."/>
            <person name="Yassour M."/>
            <person name="Thompson D.A."/>
            <person name="Haas B.J."/>
            <person name="Habib N."/>
            <person name="Wapinski I."/>
            <person name="Roy S."/>
            <person name="Lin M.F."/>
            <person name="Heiman D.I."/>
            <person name="Young S.K."/>
            <person name="Furuya K."/>
            <person name="Guo Y."/>
            <person name="Pidoux A."/>
            <person name="Chen H.M."/>
            <person name="Robbertse B."/>
            <person name="Goldberg J.M."/>
            <person name="Aoki K."/>
            <person name="Bayne E.H."/>
            <person name="Berlin A.M."/>
            <person name="Desjardins C.A."/>
            <person name="Dobbs E."/>
            <person name="Dukaj L."/>
            <person name="Fan L."/>
            <person name="FitzGerald M.G."/>
            <person name="French C."/>
            <person name="Gujja S."/>
            <person name="Hansen K."/>
            <person name="Keifenheim D."/>
            <person name="Levin J.Z."/>
            <person name="Mosher R.A."/>
            <person name="Mueller C.A."/>
            <person name="Pfiffner J."/>
            <person name="Priest M."/>
            <person name="Russ C."/>
            <person name="Smialowska A."/>
            <person name="Swoboda P."/>
            <person name="Sykes S.M."/>
            <person name="Vaughn M."/>
            <person name="Vengrova S."/>
            <person name="Yoder R."/>
            <person name="Zeng Q."/>
            <person name="Allshire R."/>
            <person name="Baulcombe D."/>
            <person name="Birren B.W."/>
            <person name="Brown W."/>
            <person name="Ekwall K."/>
            <person name="Kellis M."/>
            <person name="Leatherwood J."/>
            <person name="Levin H."/>
            <person name="Margalit H."/>
            <person name="Martienssen R."/>
            <person name="Nieduszynski C.A."/>
            <person name="Spatafora J.W."/>
            <person name="Friedman N."/>
            <person name="Dalgaard J.Z."/>
            <person name="Baumann P."/>
            <person name="Niki H."/>
            <person name="Regev A."/>
            <person name="Nusbaum C."/>
        </authorList>
    </citation>
    <scope>NUCLEOTIDE SEQUENCE [LARGE SCALE GENOMIC DNA]</scope>
    <source>
        <strain evidence="13">yFS286</strain>
    </source>
</reference>
<feature type="compositionally biased region" description="Basic residues" evidence="10">
    <location>
        <begin position="76"/>
        <end position="89"/>
    </location>
</feature>
<evidence type="ECO:0000256" key="7">
    <source>
        <dbReference type="ARBA" id="ARBA00022840"/>
    </source>
</evidence>
<feature type="compositionally biased region" description="Pro residues" evidence="10">
    <location>
        <begin position="142"/>
        <end position="155"/>
    </location>
</feature>
<comment type="catalytic activity">
    <reaction evidence="8">
        <text>[DNA-directed RNA polymerase] + ATP = phospho-[DNA-directed RNA polymerase] + ADP + H(+)</text>
        <dbReference type="Rhea" id="RHEA:10216"/>
        <dbReference type="Rhea" id="RHEA-COMP:11321"/>
        <dbReference type="Rhea" id="RHEA-COMP:11322"/>
        <dbReference type="ChEBI" id="CHEBI:15378"/>
        <dbReference type="ChEBI" id="CHEBI:30616"/>
        <dbReference type="ChEBI" id="CHEBI:43176"/>
        <dbReference type="ChEBI" id="CHEBI:68546"/>
        <dbReference type="ChEBI" id="CHEBI:456216"/>
        <dbReference type="EC" id="2.7.11.23"/>
    </reaction>
</comment>
<dbReference type="Gene3D" id="3.30.200.20">
    <property type="entry name" value="Phosphorylase Kinase, domain 1"/>
    <property type="match status" value="1"/>
</dbReference>
<dbReference type="EC" id="2.7.11.23" evidence="2"/>
<dbReference type="PANTHER" id="PTHR24056">
    <property type="entry name" value="CELL DIVISION PROTEIN KINASE"/>
    <property type="match status" value="1"/>
</dbReference>
<dbReference type="VEuPathDB" id="FungiDB:SOCG_03061"/>
<dbReference type="eggNOG" id="KOG0600">
    <property type="taxonomic scope" value="Eukaryota"/>
</dbReference>
<feature type="compositionally biased region" description="Basic and acidic residues" evidence="10">
    <location>
        <begin position="22"/>
        <end position="32"/>
    </location>
</feature>
<dbReference type="OMA" id="NHRHASI"/>
<comment type="similarity">
    <text evidence="1">Belongs to the protein kinase superfamily. CMGC Ser/Thr protein kinase family. CDC2/CDKX subfamily.</text>
</comment>
<keyword evidence="6 12" id="KW-0418">Kinase</keyword>
<dbReference type="CDD" id="cd07840">
    <property type="entry name" value="STKc_CDK9_like"/>
    <property type="match status" value="1"/>
</dbReference>
<dbReference type="Proteomes" id="UP000016088">
    <property type="component" value="Unassembled WGS sequence"/>
</dbReference>
<dbReference type="FunFam" id="3.30.200.20:FF:000270">
    <property type="entry name" value="Serine/threonine-protein kinase bur1"/>
    <property type="match status" value="1"/>
</dbReference>
<accession>S9Q2A9</accession>
<dbReference type="AlphaFoldDB" id="S9Q2A9"/>
<keyword evidence="3" id="KW-0723">Serine/threonine-protein kinase</keyword>
<evidence type="ECO:0000256" key="10">
    <source>
        <dbReference type="SAM" id="MobiDB-lite"/>
    </source>
</evidence>
<gene>
    <name evidence="12" type="ORF">SOCG_03061</name>
</gene>
<dbReference type="Gene3D" id="1.10.510.10">
    <property type="entry name" value="Transferase(Phosphotransferase) domain 1"/>
    <property type="match status" value="1"/>
</dbReference>
<protein>
    <recommendedName>
        <fullName evidence="2">[RNA-polymerase]-subunit kinase</fullName>
        <ecNumber evidence="2">2.7.11.23</ecNumber>
    </recommendedName>
</protein>
<dbReference type="InterPro" id="IPR000719">
    <property type="entry name" value="Prot_kinase_dom"/>
</dbReference>
<sequence length="587" mass="66950">MSYTKEFPSRRRGSELNGLKSYGEEEKHRSSDFSDEALGGHSVSMNSSSRDEYTRPRGGFHRGAGPQRSRLGGRPPKARGFKKKNKYRKPSFSPQRSPYSPEYDRPRKRPLLPRSHPSPTSPPRSPPPPPPSSYQLQNPKQHLPPLPPPPPPPSGSPHFPQDHSASQIPFIQSRSSDNTNKEASEDYKSSQYASKDSVLGNYSGLYRDANIRGKSSRFRFHIPHETTPSRRSRFDQPPSKRMDLNSPPPSITCQPPKEPIYTYTYGKSAYEKVDQIGEGTYGKVYKAINNVTGELVALKRIRLEQEKDGFPITTVREVKILQRLRHKNIVKLLEILVEKNSVNMVFEYMDHDLTGVLLNSQLHFTPGNVKHLSQQLLEALRYLHHLGVIHRDIKGSNILLNNNGDLKFADFGLARFKTYPKAGATYTNRVITLWFRPPELLLGETKYDGAVDIWSVGCIVMELFIGKPLFQGKDEIHQLEIIYDLMGTPNEETWPEVKSLPWYDLLKPPHEKPSRFVDSFREKLTPAAIDLCQKLLSLNPTHRPSARDALMHEYFVSESPPPEPAVILKDMQGSWHEWEGKKRRGKR</sequence>
<dbReference type="GO" id="GO:0070692">
    <property type="term" value="C:CTDK-1 complex"/>
    <property type="evidence" value="ECO:0007669"/>
    <property type="project" value="EnsemblFungi"/>
</dbReference>
<feature type="compositionally biased region" description="Polar residues" evidence="10">
    <location>
        <begin position="163"/>
        <end position="178"/>
    </location>
</feature>
<dbReference type="GO" id="GO:0030332">
    <property type="term" value="F:cyclin binding"/>
    <property type="evidence" value="ECO:0007669"/>
    <property type="project" value="TreeGrafter"/>
</dbReference>
<dbReference type="PROSITE" id="PS50011">
    <property type="entry name" value="PROTEIN_KINASE_DOM"/>
    <property type="match status" value="1"/>
</dbReference>
<dbReference type="SMART" id="SM00220">
    <property type="entry name" value="S_TKc"/>
    <property type="match status" value="1"/>
</dbReference>
<dbReference type="InterPro" id="IPR050108">
    <property type="entry name" value="CDK"/>
</dbReference>
<dbReference type="GO" id="GO:0005524">
    <property type="term" value="F:ATP binding"/>
    <property type="evidence" value="ECO:0007669"/>
    <property type="project" value="UniProtKB-UniRule"/>
</dbReference>
<dbReference type="PROSITE" id="PS00108">
    <property type="entry name" value="PROTEIN_KINASE_ST"/>
    <property type="match status" value="1"/>
</dbReference>
<evidence type="ECO:0000256" key="8">
    <source>
        <dbReference type="ARBA" id="ARBA00049280"/>
    </source>
</evidence>
<evidence type="ECO:0000256" key="3">
    <source>
        <dbReference type="ARBA" id="ARBA00022527"/>
    </source>
</evidence>
<dbReference type="GeneID" id="25032035"/>
<keyword evidence="13" id="KW-1185">Reference proteome</keyword>
<evidence type="ECO:0000256" key="9">
    <source>
        <dbReference type="PROSITE-ProRule" id="PRU10141"/>
    </source>
</evidence>
<feature type="compositionally biased region" description="Basic and acidic residues" evidence="10">
    <location>
        <begin position="179"/>
        <end position="188"/>
    </location>
</feature>
<keyword evidence="7 9" id="KW-0067">ATP-binding</keyword>
<dbReference type="Pfam" id="PF00069">
    <property type="entry name" value="Pkinase"/>
    <property type="match status" value="1"/>
</dbReference>
<keyword evidence="5 9" id="KW-0547">Nucleotide-binding</keyword>
<dbReference type="InterPro" id="IPR011009">
    <property type="entry name" value="Kinase-like_dom_sf"/>
</dbReference>
<evidence type="ECO:0000256" key="5">
    <source>
        <dbReference type="ARBA" id="ARBA00022741"/>
    </source>
</evidence>
<feature type="compositionally biased region" description="Pro residues" evidence="10">
    <location>
        <begin position="119"/>
        <end position="132"/>
    </location>
</feature>
<dbReference type="EMBL" id="KE503206">
    <property type="protein sequence ID" value="EPX73843.1"/>
    <property type="molecule type" value="Genomic_DNA"/>
</dbReference>
<dbReference type="PROSITE" id="PS00107">
    <property type="entry name" value="PROTEIN_KINASE_ATP"/>
    <property type="match status" value="1"/>
</dbReference>
<feature type="binding site" evidence="9">
    <location>
        <position position="299"/>
    </location>
    <ligand>
        <name>ATP</name>
        <dbReference type="ChEBI" id="CHEBI:30616"/>
    </ligand>
</feature>
<proteinExistence type="inferred from homology"/>
<dbReference type="InterPro" id="IPR008271">
    <property type="entry name" value="Ser/Thr_kinase_AS"/>
</dbReference>
<dbReference type="GO" id="GO:0140834">
    <property type="term" value="F:RNA polymerase II CTD heptapeptide repeat S2 kinase activity"/>
    <property type="evidence" value="ECO:0007669"/>
    <property type="project" value="EnsemblFungi"/>
</dbReference>
<evidence type="ECO:0000259" key="11">
    <source>
        <dbReference type="PROSITE" id="PS50011"/>
    </source>
</evidence>
<dbReference type="InterPro" id="IPR017441">
    <property type="entry name" value="Protein_kinase_ATP_BS"/>
</dbReference>
<organism evidence="12 13">
    <name type="scientific">Schizosaccharomyces octosporus (strain yFS286)</name>
    <name type="common">Fission yeast</name>
    <name type="synonym">Octosporomyces octosporus</name>
    <dbReference type="NCBI Taxonomy" id="483514"/>
    <lineage>
        <taxon>Eukaryota</taxon>
        <taxon>Fungi</taxon>
        <taxon>Dikarya</taxon>
        <taxon>Ascomycota</taxon>
        <taxon>Taphrinomycotina</taxon>
        <taxon>Schizosaccharomycetes</taxon>
        <taxon>Schizosaccharomycetales</taxon>
        <taxon>Schizosaccharomycetaceae</taxon>
        <taxon>Schizosaccharomyces</taxon>
    </lineage>
</organism>
<keyword evidence="4" id="KW-0808">Transferase</keyword>
<dbReference type="FunFam" id="1.10.510.10:FF:000415">
    <property type="entry name" value="CMGC/CDK/CRK7 protein kinase, variant"/>
    <property type="match status" value="1"/>
</dbReference>
<dbReference type="SUPFAM" id="SSF56112">
    <property type="entry name" value="Protein kinase-like (PK-like)"/>
    <property type="match status" value="1"/>
</dbReference>
<feature type="domain" description="Protein kinase" evidence="11">
    <location>
        <begin position="270"/>
        <end position="555"/>
    </location>
</feature>
<evidence type="ECO:0000256" key="2">
    <source>
        <dbReference type="ARBA" id="ARBA00012409"/>
    </source>
</evidence>
<dbReference type="HOGENOM" id="CLU_000288_181_17_1"/>